<keyword evidence="1" id="KW-1133">Transmembrane helix</keyword>
<dbReference type="KEGG" id="dti:Desti_2255"/>
<dbReference type="eggNOG" id="ENOG50332SY">
    <property type="taxonomic scope" value="Bacteria"/>
</dbReference>
<feature type="transmembrane region" description="Helical" evidence="1">
    <location>
        <begin position="9"/>
        <end position="30"/>
    </location>
</feature>
<feature type="transmembrane region" description="Helical" evidence="1">
    <location>
        <begin position="124"/>
        <end position="142"/>
    </location>
</feature>
<evidence type="ECO:0000313" key="2">
    <source>
        <dbReference type="EMBL" id="AFM24946.1"/>
    </source>
</evidence>
<sequence>MEVNRQARLYAGITLLILATISPLFGFLVVKTNWSAVMKTTIIGLLTAGIPEVLIFAAAAILGKENFQRIKSKAFSLMKRLRPTARVGKTRYSIGLIMFLIPLVPTYVMAYAPQWLPDDSPARLYVNLAADFIFAASLFVLGGDFWDKLTALFVYDSKAQFDDKVQPGASQ</sequence>
<organism evidence="2 3">
    <name type="scientific">Desulfomonile tiedjei (strain ATCC 49306 / DSM 6799 / DCB-1)</name>
    <dbReference type="NCBI Taxonomy" id="706587"/>
    <lineage>
        <taxon>Bacteria</taxon>
        <taxon>Pseudomonadati</taxon>
        <taxon>Thermodesulfobacteriota</taxon>
        <taxon>Desulfomonilia</taxon>
        <taxon>Desulfomonilales</taxon>
        <taxon>Desulfomonilaceae</taxon>
        <taxon>Desulfomonile</taxon>
    </lineage>
</organism>
<dbReference type="EMBL" id="CP003360">
    <property type="protein sequence ID" value="AFM24946.1"/>
    <property type="molecule type" value="Genomic_DNA"/>
</dbReference>
<gene>
    <name evidence="2" type="ordered locus">Desti_2255</name>
</gene>
<keyword evidence="3" id="KW-1185">Reference proteome</keyword>
<accession>I4C5V5</accession>
<reference evidence="3" key="1">
    <citation type="submission" date="2012-06" db="EMBL/GenBank/DDBJ databases">
        <title>Complete sequence of chromosome of Desulfomonile tiedjei DSM 6799.</title>
        <authorList>
            <person name="Lucas S."/>
            <person name="Copeland A."/>
            <person name="Lapidus A."/>
            <person name="Glavina del Rio T."/>
            <person name="Dalin E."/>
            <person name="Tice H."/>
            <person name="Bruce D."/>
            <person name="Goodwin L."/>
            <person name="Pitluck S."/>
            <person name="Peters L."/>
            <person name="Ovchinnikova G."/>
            <person name="Zeytun A."/>
            <person name="Lu M."/>
            <person name="Kyrpides N."/>
            <person name="Mavromatis K."/>
            <person name="Ivanova N."/>
            <person name="Brettin T."/>
            <person name="Detter J.C."/>
            <person name="Han C."/>
            <person name="Larimer F."/>
            <person name="Land M."/>
            <person name="Hauser L."/>
            <person name="Markowitz V."/>
            <person name="Cheng J.-F."/>
            <person name="Hugenholtz P."/>
            <person name="Woyke T."/>
            <person name="Wu D."/>
            <person name="Spring S."/>
            <person name="Schroeder M."/>
            <person name="Brambilla E."/>
            <person name="Klenk H.-P."/>
            <person name="Eisen J.A."/>
        </authorList>
    </citation>
    <scope>NUCLEOTIDE SEQUENCE [LARGE SCALE GENOMIC DNA]</scope>
    <source>
        <strain evidence="3">ATCC 49306 / DSM 6799 / DCB-1</strain>
    </source>
</reference>
<feature type="transmembrane region" description="Helical" evidence="1">
    <location>
        <begin position="92"/>
        <end position="112"/>
    </location>
</feature>
<dbReference type="RefSeq" id="WP_014810089.1">
    <property type="nucleotide sequence ID" value="NC_018025.1"/>
</dbReference>
<proteinExistence type="predicted"/>
<dbReference type="HOGENOM" id="CLU_130955_0_0_7"/>
<dbReference type="OrthoDB" id="278817at2"/>
<evidence type="ECO:0000256" key="1">
    <source>
        <dbReference type="SAM" id="Phobius"/>
    </source>
</evidence>
<dbReference type="Proteomes" id="UP000006055">
    <property type="component" value="Chromosome"/>
</dbReference>
<name>I4C5V5_DESTA</name>
<evidence type="ECO:0000313" key="3">
    <source>
        <dbReference type="Proteomes" id="UP000006055"/>
    </source>
</evidence>
<protein>
    <recommendedName>
        <fullName evidence="4">Transporter suffix domain-containing protein</fullName>
    </recommendedName>
</protein>
<evidence type="ECO:0008006" key="4">
    <source>
        <dbReference type="Google" id="ProtNLM"/>
    </source>
</evidence>
<feature type="transmembrane region" description="Helical" evidence="1">
    <location>
        <begin position="42"/>
        <end position="63"/>
    </location>
</feature>
<keyword evidence="1" id="KW-0812">Transmembrane</keyword>
<keyword evidence="1" id="KW-0472">Membrane</keyword>
<dbReference type="AlphaFoldDB" id="I4C5V5"/>